<organism evidence="1 2">
    <name type="scientific">Xenoophorus captivus</name>
    <dbReference type="NCBI Taxonomy" id="1517983"/>
    <lineage>
        <taxon>Eukaryota</taxon>
        <taxon>Metazoa</taxon>
        <taxon>Chordata</taxon>
        <taxon>Craniata</taxon>
        <taxon>Vertebrata</taxon>
        <taxon>Euteleostomi</taxon>
        <taxon>Actinopterygii</taxon>
        <taxon>Neopterygii</taxon>
        <taxon>Teleostei</taxon>
        <taxon>Neoteleostei</taxon>
        <taxon>Acanthomorphata</taxon>
        <taxon>Ovalentaria</taxon>
        <taxon>Atherinomorphae</taxon>
        <taxon>Cyprinodontiformes</taxon>
        <taxon>Goodeidae</taxon>
        <taxon>Xenoophorus</taxon>
    </lineage>
</organism>
<name>A0ABV0QJT0_9TELE</name>
<feature type="non-terminal residue" evidence="1">
    <location>
        <position position="1"/>
    </location>
</feature>
<protein>
    <submittedName>
        <fullName evidence="1">Uncharacterized protein</fullName>
    </submittedName>
</protein>
<dbReference type="EMBL" id="JAHRIN010011782">
    <property type="protein sequence ID" value="MEQ2195651.1"/>
    <property type="molecule type" value="Genomic_DNA"/>
</dbReference>
<comment type="caution">
    <text evidence="1">The sequence shown here is derived from an EMBL/GenBank/DDBJ whole genome shotgun (WGS) entry which is preliminary data.</text>
</comment>
<dbReference type="Proteomes" id="UP001434883">
    <property type="component" value="Unassembled WGS sequence"/>
</dbReference>
<evidence type="ECO:0000313" key="2">
    <source>
        <dbReference type="Proteomes" id="UP001434883"/>
    </source>
</evidence>
<gene>
    <name evidence="1" type="ORF">XENOCAPTIV_016278</name>
</gene>
<evidence type="ECO:0000313" key="1">
    <source>
        <dbReference type="EMBL" id="MEQ2195651.1"/>
    </source>
</evidence>
<reference evidence="1 2" key="1">
    <citation type="submission" date="2021-06" db="EMBL/GenBank/DDBJ databases">
        <authorList>
            <person name="Palmer J.M."/>
        </authorList>
    </citation>
    <scope>NUCLEOTIDE SEQUENCE [LARGE SCALE GENOMIC DNA]</scope>
    <source>
        <strain evidence="1 2">XC_2019</strain>
        <tissue evidence="1">Muscle</tissue>
    </source>
</reference>
<accession>A0ABV0QJT0</accession>
<keyword evidence="2" id="KW-1185">Reference proteome</keyword>
<proteinExistence type="predicted"/>
<sequence>ALKGINRVMSQGNLGLNPMVINRPTNCWRFSPGHFLVNSVIPCCLRSGLRSGAMFCLQSHTI</sequence>